<organism evidence="4 5">
    <name type="scientific">Bauldia litoralis</name>
    <dbReference type="NCBI Taxonomy" id="665467"/>
    <lineage>
        <taxon>Bacteria</taxon>
        <taxon>Pseudomonadati</taxon>
        <taxon>Pseudomonadota</taxon>
        <taxon>Alphaproteobacteria</taxon>
        <taxon>Hyphomicrobiales</taxon>
        <taxon>Kaistiaceae</taxon>
        <taxon>Bauldia</taxon>
    </lineage>
</organism>
<dbReference type="Pfam" id="PF00685">
    <property type="entry name" value="Sulfotransfer_1"/>
    <property type="match status" value="1"/>
</dbReference>
<reference evidence="4 5" key="1">
    <citation type="submission" date="2016-10" db="EMBL/GenBank/DDBJ databases">
        <authorList>
            <person name="de Groot N.N."/>
        </authorList>
    </citation>
    <scope>NUCLEOTIDE SEQUENCE [LARGE SCALE GENOMIC DNA]</scope>
    <source>
        <strain evidence="4 5">ATCC 35022</strain>
    </source>
</reference>
<dbReference type="AlphaFoldDB" id="A0A1G6DPZ0"/>
<comment type="similarity">
    <text evidence="1">Belongs to the sulfotransferase 1 family.</text>
</comment>
<evidence type="ECO:0000313" key="5">
    <source>
        <dbReference type="Proteomes" id="UP000199071"/>
    </source>
</evidence>
<dbReference type="SUPFAM" id="SSF52540">
    <property type="entry name" value="P-loop containing nucleoside triphosphate hydrolases"/>
    <property type="match status" value="1"/>
</dbReference>
<accession>A0A1G6DPZ0</accession>
<dbReference type="OrthoDB" id="9804504at2"/>
<keyword evidence="5" id="KW-1185">Reference proteome</keyword>
<dbReference type="STRING" id="665467.SAMN02982931_03619"/>
<dbReference type="EMBL" id="FMXQ01000008">
    <property type="protein sequence ID" value="SDB47277.1"/>
    <property type="molecule type" value="Genomic_DNA"/>
</dbReference>
<dbReference type="GO" id="GO:0008146">
    <property type="term" value="F:sulfotransferase activity"/>
    <property type="evidence" value="ECO:0007669"/>
    <property type="project" value="InterPro"/>
</dbReference>
<evidence type="ECO:0000313" key="4">
    <source>
        <dbReference type="EMBL" id="SDB47277.1"/>
    </source>
</evidence>
<dbReference type="RefSeq" id="WP_090878527.1">
    <property type="nucleotide sequence ID" value="NZ_FMXQ01000008.1"/>
</dbReference>
<dbReference type="InterPro" id="IPR027417">
    <property type="entry name" value="P-loop_NTPase"/>
</dbReference>
<dbReference type="InterPro" id="IPR000863">
    <property type="entry name" value="Sulfotransferase_dom"/>
</dbReference>
<dbReference type="PANTHER" id="PTHR11783">
    <property type="entry name" value="SULFOTRANSFERASE SULT"/>
    <property type="match status" value="1"/>
</dbReference>
<evidence type="ECO:0000259" key="3">
    <source>
        <dbReference type="Pfam" id="PF00685"/>
    </source>
</evidence>
<protein>
    <submittedName>
        <fullName evidence="4">Sulfotransferase domain-containing protein</fullName>
    </submittedName>
</protein>
<name>A0A1G6DPZ0_9HYPH</name>
<gene>
    <name evidence="4" type="ORF">SAMN02982931_03619</name>
</gene>
<proteinExistence type="inferred from homology"/>
<sequence length="290" mass="32710">MISVDPNAPRGIVWIASYPKSGNTWVRVFVHHLLRMAAGKPLEPHDIDELHRTSRSPAIRIDLFERFLGKPVTAANAREITEARLQVHQAIADEADGIVFAKTHSFNGEIFGYPMINRAHSAGALYIVRNPLDVAVSLANHLNVPIDSAIDSLAMSLNSPVETEESASEVWGSWTENVRSWTSNPPPVIQVTRYEDLLADPRARFGDMVEHLRLDVTPEQIDEAVALASFDRMRAAEEKSGFYERPEHTERFFREGRAGQWREVLSPEQIQRIVDDHGEQMARFGYLPSH</sequence>
<dbReference type="Proteomes" id="UP000199071">
    <property type="component" value="Unassembled WGS sequence"/>
</dbReference>
<keyword evidence="2 4" id="KW-0808">Transferase</keyword>
<dbReference type="Gene3D" id="3.40.50.300">
    <property type="entry name" value="P-loop containing nucleotide triphosphate hydrolases"/>
    <property type="match status" value="1"/>
</dbReference>
<feature type="domain" description="Sulfotransferase" evidence="3">
    <location>
        <begin position="13"/>
        <end position="285"/>
    </location>
</feature>
<evidence type="ECO:0000256" key="1">
    <source>
        <dbReference type="ARBA" id="ARBA00005771"/>
    </source>
</evidence>
<evidence type="ECO:0000256" key="2">
    <source>
        <dbReference type="ARBA" id="ARBA00022679"/>
    </source>
</evidence>